<dbReference type="InterPro" id="IPR046551">
    <property type="entry name" value="DUF6705"/>
</dbReference>
<organism evidence="3 4">
    <name type="scientific">Winogradskyella immobilis</name>
    <dbReference type="NCBI Taxonomy" id="2816852"/>
    <lineage>
        <taxon>Bacteria</taxon>
        <taxon>Pseudomonadati</taxon>
        <taxon>Bacteroidota</taxon>
        <taxon>Flavobacteriia</taxon>
        <taxon>Flavobacteriales</taxon>
        <taxon>Flavobacteriaceae</taxon>
        <taxon>Winogradskyella</taxon>
    </lineage>
</organism>
<dbReference type="PROSITE" id="PS51257">
    <property type="entry name" value="PROKAR_LIPOPROTEIN"/>
    <property type="match status" value="1"/>
</dbReference>
<dbReference type="Pfam" id="PF20448">
    <property type="entry name" value="DUF6705"/>
    <property type="match status" value="1"/>
</dbReference>
<sequence>MKNILLLLLTFIILTLSCRAQSPVVNIDATPSETPDGAYYKDINNDLGRFVGTWEFNTGNRSFRIVLRKVVQYFDGDNYEDLLIGEYRYVENGTEIINTIPSLNNNIIDAYDRNIVGNIITRNNAKPVCLDCNESERRIELVIADPLRAYLTTHVIVLRYINFNQITATIATTHGIILPHEGSPKELRVPNGEYTMVKE</sequence>
<evidence type="ECO:0000256" key="1">
    <source>
        <dbReference type="SAM" id="SignalP"/>
    </source>
</evidence>
<dbReference type="EMBL" id="JAFMPT010000007">
    <property type="protein sequence ID" value="MCC1484413.1"/>
    <property type="molecule type" value="Genomic_DNA"/>
</dbReference>
<name>A0ABS8EMG8_9FLAO</name>
<reference evidence="3" key="2">
    <citation type="submission" date="2021-10" db="EMBL/GenBank/DDBJ databases">
        <title>Genome of Winogradskyella sp. E313.</title>
        <authorList>
            <person name="Zhou Y."/>
        </authorList>
    </citation>
    <scope>NUCLEOTIDE SEQUENCE</scope>
    <source>
        <strain evidence="3">E313</strain>
    </source>
</reference>
<dbReference type="Proteomes" id="UP000778797">
    <property type="component" value="Unassembled WGS sequence"/>
</dbReference>
<comment type="caution">
    <text evidence="3">The sequence shown here is derived from an EMBL/GenBank/DDBJ whole genome shotgun (WGS) entry which is preliminary data.</text>
</comment>
<reference evidence="3" key="1">
    <citation type="submission" date="2021-03" db="EMBL/GenBank/DDBJ databases">
        <authorList>
            <person name="Ping X."/>
        </authorList>
    </citation>
    <scope>NUCLEOTIDE SEQUENCE</scope>
    <source>
        <strain evidence="3">E313</strain>
    </source>
</reference>
<feature type="chain" id="PRO_5047370312" description="DUF6705 domain-containing protein" evidence="1">
    <location>
        <begin position="21"/>
        <end position="199"/>
    </location>
</feature>
<evidence type="ECO:0000259" key="2">
    <source>
        <dbReference type="Pfam" id="PF20448"/>
    </source>
</evidence>
<protein>
    <recommendedName>
        <fullName evidence="2">DUF6705 domain-containing protein</fullName>
    </recommendedName>
</protein>
<keyword evidence="1" id="KW-0732">Signal</keyword>
<proteinExistence type="predicted"/>
<keyword evidence="4" id="KW-1185">Reference proteome</keyword>
<gene>
    <name evidence="3" type="ORF">J1C55_07435</name>
</gene>
<dbReference type="RefSeq" id="WP_227476859.1">
    <property type="nucleotide sequence ID" value="NZ_JAFMPT010000007.1"/>
</dbReference>
<evidence type="ECO:0000313" key="4">
    <source>
        <dbReference type="Proteomes" id="UP000778797"/>
    </source>
</evidence>
<feature type="domain" description="DUF6705" evidence="2">
    <location>
        <begin position="1"/>
        <end position="199"/>
    </location>
</feature>
<accession>A0ABS8EMG8</accession>
<evidence type="ECO:0000313" key="3">
    <source>
        <dbReference type="EMBL" id="MCC1484413.1"/>
    </source>
</evidence>
<feature type="signal peptide" evidence="1">
    <location>
        <begin position="1"/>
        <end position="20"/>
    </location>
</feature>